<keyword evidence="2" id="KW-0472">Membrane</keyword>
<keyword evidence="2" id="KW-0812">Transmembrane</keyword>
<evidence type="ECO:0000313" key="4">
    <source>
        <dbReference type="WBParaSite" id="Hba_09172"/>
    </source>
</evidence>
<reference evidence="4" key="1">
    <citation type="submission" date="2016-11" db="UniProtKB">
        <authorList>
            <consortium name="WormBaseParasite"/>
        </authorList>
    </citation>
    <scope>IDENTIFICATION</scope>
</reference>
<feature type="transmembrane region" description="Helical" evidence="2">
    <location>
        <begin position="18"/>
        <end position="41"/>
    </location>
</feature>
<evidence type="ECO:0000313" key="3">
    <source>
        <dbReference type="Proteomes" id="UP000095283"/>
    </source>
</evidence>
<accession>A0A1I7WVI3</accession>
<evidence type="ECO:0000256" key="1">
    <source>
        <dbReference type="SAM" id="MobiDB-lite"/>
    </source>
</evidence>
<protein>
    <submittedName>
        <fullName evidence="4">Uncharacterized protein</fullName>
    </submittedName>
</protein>
<feature type="region of interest" description="Disordered" evidence="1">
    <location>
        <begin position="66"/>
        <end position="101"/>
    </location>
</feature>
<name>A0A1I7WVI3_HETBA</name>
<dbReference type="WBParaSite" id="Hba_09172">
    <property type="protein sequence ID" value="Hba_09172"/>
    <property type="gene ID" value="Hba_09172"/>
</dbReference>
<keyword evidence="2" id="KW-1133">Transmembrane helix</keyword>
<proteinExistence type="predicted"/>
<dbReference type="Proteomes" id="UP000095283">
    <property type="component" value="Unplaced"/>
</dbReference>
<organism evidence="3 4">
    <name type="scientific">Heterorhabditis bacteriophora</name>
    <name type="common">Entomopathogenic nematode worm</name>
    <dbReference type="NCBI Taxonomy" id="37862"/>
    <lineage>
        <taxon>Eukaryota</taxon>
        <taxon>Metazoa</taxon>
        <taxon>Ecdysozoa</taxon>
        <taxon>Nematoda</taxon>
        <taxon>Chromadorea</taxon>
        <taxon>Rhabditida</taxon>
        <taxon>Rhabditina</taxon>
        <taxon>Rhabditomorpha</taxon>
        <taxon>Strongyloidea</taxon>
        <taxon>Heterorhabditidae</taxon>
        <taxon>Heterorhabditis</taxon>
    </lineage>
</organism>
<keyword evidence="3" id="KW-1185">Reference proteome</keyword>
<evidence type="ECO:0000256" key="2">
    <source>
        <dbReference type="SAM" id="Phobius"/>
    </source>
</evidence>
<sequence>MKKTDIVLLEFRISPRHLIVSAFVVFIIHYLTSLNVIYICFENIHLYFTTEERLTNSYPSRSVTHLELASHTTPEEDCPRSDDEFGIDRPSTSGFQPYYNPNPPFERYLQVL</sequence>
<feature type="compositionally biased region" description="Basic and acidic residues" evidence="1">
    <location>
        <begin position="73"/>
        <end position="87"/>
    </location>
</feature>
<dbReference type="AlphaFoldDB" id="A0A1I7WVI3"/>